<proteinExistence type="predicted"/>
<reference evidence="2 3" key="1">
    <citation type="submission" date="2013-05" db="EMBL/GenBank/DDBJ databases">
        <title>Drechslerella stenobrocha genome reveals carnivorous origination and mechanical trapping mechanism of predatory fungi.</title>
        <authorList>
            <person name="Liu X."/>
            <person name="Zhang W."/>
            <person name="Liu K."/>
        </authorList>
    </citation>
    <scope>NUCLEOTIDE SEQUENCE [LARGE SCALE GENOMIC DNA]</scope>
    <source>
        <strain evidence="2 3">248</strain>
    </source>
</reference>
<dbReference type="AlphaFoldDB" id="W7HX70"/>
<dbReference type="OrthoDB" id="5277710at2759"/>
<keyword evidence="1" id="KW-0732">Signal</keyword>
<dbReference type="EMBL" id="KI966406">
    <property type="protein sequence ID" value="EWC48129.1"/>
    <property type="molecule type" value="Genomic_DNA"/>
</dbReference>
<evidence type="ECO:0000313" key="2">
    <source>
        <dbReference type="EMBL" id="EWC48129.1"/>
    </source>
</evidence>
<feature type="signal peptide" evidence="1">
    <location>
        <begin position="1"/>
        <end position="18"/>
    </location>
</feature>
<organism evidence="2 3">
    <name type="scientific">Drechslerella stenobrocha 248</name>
    <dbReference type="NCBI Taxonomy" id="1043628"/>
    <lineage>
        <taxon>Eukaryota</taxon>
        <taxon>Fungi</taxon>
        <taxon>Dikarya</taxon>
        <taxon>Ascomycota</taxon>
        <taxon>Pezizomycotina</taxon>
        <taxon>Orbiliomycetes</taxon>
        <taxon>Orbiliales</taxon>
        <taxon>Orbiliaceae</taxon>
        <taxon>Drechslerella</taxon>
    </lineage>
</organism>
<dbReference type="HOGENOM" id="CLU_1474824_0_0_1"/>
<gene>
    <name evidence="2" type="ORF">DRE_02708</name>
</gene>
<evidence type="ECO:0000313" key="3">
    <source>
        <dbReference type="Proteomes" id="UP000024837"/>
    </source>
</evidence>
<dbReference type="Proteomes" id="UP000024837">
    <property type="component" value="Unassembled WGS sequence"/>
</dbReference>
<keyword evidence="3" id="KW-1185">Reference proteome</keyword>
<feature type="chain" id="PRO_5004893235" evidence="1">
    <location>
        <begin position="19"/>
        <end position="180"/>
    </location>
</feature>
<evidence type="ECO:0000256" key="1">
    <source>
        <dbReference type="SAM" id="SignalP"/>
    </source>
</evidence>
<sequence length="180" mass="19121">MQLKSVIVASLLAGAASALPAAHGISARALCTPKDNTGFTVRINSTDELNGKILGISGDTVGVDLPSTDSVIWPYTNGKSLKMPGPGYKYLLSGYLIPTSDNAGGEQLMFSEAVPAVPVGLGVFTTSCDLQGFFYLAVEYSWQWQVCPVVVGGEGWTVHRGATREGCRDVRLRMSYGPPY</sequence>
<protein>
    <submittedName>
        <fullName evidence="2">Uncharacterized protein</fullName>
    </submittedName>
</protein>
<name>W7HX70_9PEZI</name>
<accession>W7HX70</accession>